<dbReference type="Proteomes" id="UP000187203">
    <property type="component" value="Unassembled WGS sequence"/>
</dbReference>
<gene>
    <name evidence="2" type="ORF">COLO4_31025</name>
</gene>
<dbReference type="AlphaFoldDB" id="A0A1R3H5Z8"/>
<evidence type="ECO:0000313" key="2">
    <source>
        <dbReference type="EMBL" id="OMO65762.1"/>
    </source>
</evidence>
<evidence type="ECO:0000256" key="1">
    <source>
        <dbReference type="SAM" id="Phobius"/>
    </source>
</evidence>
<keyword evidence="1" id="KW-0812">Transmembrane</keyword>
<sequence>MVMMREVANKQTWGAVAPSRLVSRRTSSSSFPRLETILEEGGVEYNPSLSKKVFLVLPIALSTAFWVLLYKDGVTICA</sequence>
<dbReference type="PANTHER" id="PTHR36063">
    <property type="entry name" value="ARABIDOPSIS THALIANA GENOMIC DNA, CHROMOSOME 5, P1 CLONE:MOK16"/>
    <property type="match status" value="1"/>
</dbReference>
<protein>
    <submittedName>
        <fullName evidence="2">Uncharacterized protein</fullName>
    </submittedName>
</protein>
<dbReference type="EMBL" id="AWUE01020810">
    <property type="protein sequence ID" value="OMO65762.1"/>
    <property type="molecule type" value="Genomic_DNA"/>
</dbReference>
<proteinExistence type="predicted"/>
<name>A0A1R3H5Z8_9ROSI</name>
<dbReference type="PANTHER" id="PTHR36063:SF3">
    <property type="entry name" value="PROTEIN, PUTATIVE-RELATED"/>
    <property type="match status" value="1"/>
</dbReference>
<dbReference type="OrthoDB" id="1044997at2759"/>
<reference evidence="3" key="1">
    <citation type="submission" date="2013-09" db="EMBL/GenBank/DDBJ databases">
        <title>Corchorus olitorius genome sequencing.</title>
        <authorList>
            <person name="Alam M."/>
            <person name="Haque M.S."/>
            <person name="Islam M.S."/>
            <person name="Emdad E.M."/>
            <person name="Islam M.M."/>
            <person name="Ahmed B."/>
            <person name="Halim A."/>
            <person name="Hossen Q.M.M."/>
            <person name="Hossain M.Z."/>
            <person name="Ahmed R."/>
            <person name="Khan M.M."/>
            <person name="Islam R."/>
            <person name="Rashid M.M."/>
            <person name="Khan S.A."/>
            <person name="Rahman M.S."/>
            <person name="Alam M."/>
            <person name="Yahiya A.S."/>
            <person name="Khan M.S."/>
            <person name="Azam M.S."/>
            <person name="Haque T."/>
            <person name="Lashkar M.Z.H."/>
            <person name="Akhand A.I."/>
            <person name="Morshed G."/>
            <person name="Roy S."/>
            <person name="Uddin K.S."/>
            <person name="Rabeya T."/>
            <person name="Hossain A.S."/>
            <person name="Chowdhury A."/>
            <person name="Snigdha A.R."/>
            <person name="Mortoza M.S."/>
            <person name="Matin S.A."/>
            <person name="Hoque S.M.E."/>
            <person name="Islam M.K."/>
            <person name="Roy D.K."/>
            <person name="Haider R."/>
            <person name="Moosa M.M."/>
            <person name="Elias S.M."/>
            <person name="Hasan A.M."/>
            <person name="Jahan S."/>
            <person name="Shafiuddin M."/>
            <person name="Mahmood N."/>
            <person name="Shommy N.S."/>
        </authorList>
    </citation>
    <scope>NUCLEOTIDE SEQUENCE [LARGE SCALE GENOMIC DNA]</scope>
    <source>
        <strain evidence="3">cv. O-4</strain>
    </source>
</reference>
<keyword evidence="3" id="KW-1185">Reference proteome</keyword>
<feature type="transmembrane region" description="Helical" evidence="1">
    <location>
        <begin position="53"/>
        <end position="70"/>
    </location>
</feature>
<comment type="caution">
    <text evidence="2">The sequence shown here is derived from an EMBL/GenBank/DDBJ whole genome shotgun (WGS) entry which is preliminary data.</text>
</comment>
<organism evidence="2 3">
    <name type="scientific">Corchorus olitorius</name>
    <dbReference type="NCBI Taxonomy" id="93759"/>
    <lineage>
        <taxon>Eukaryota</taxon>
        <taxon>Viridiplantae</taxon>
        <taxon>Streptophyta</taxon>
        <taxon>Embryophyta</taxon>
        <taxon>Tracheophyta</taxon>
        <taxon>Spermatophyta</taxon>
        <taxon>Magnoliopsida</taxon>
        <taxon>eudicotyledons</taxon>
        <taxon>Gunneridae</taxon>
        <taxon>Pentapetalae</taxon>
        <taxon>rosids</taxon>
        <taxon>malvids</taxon>
        <taxon>Malvales</taxon>
        <taxon>Malvaceae</taxon>
        <taxon>Grewioideae</taxon>
        <taxon>Apeibeae</taxon>
        <taxon>Corchorus</taxon>
    </lineage>
</organism>
<accession>A0A1R3H5Z8</accession>
<keyword evidence="1" id="KW-1133">Transmembrane helix</keyword>
<keyword evidence="1" id="KW-0472">Membrane</keyword>
<evidence type="ECO:0000313" key="3">
    <source>
        <dbReference type="Proteomes" id="UP000187203"/>
    </source>
</evidence>